<dbReference type="Gene3D" id="2.60.260.20">
    <property type="entry name" value="Urease metallochaperone UreE, N-terminal domain"/>
    <property type="match status" value="2"/>
</dbReference>
<accession>A0ABP0EM32</accession>
<dbReference type="InterPro" id="IPR002939">
    <property type="entry name" value="DnaJ_C"/>
</dbReference>
<sequence length="369" mass="40786">MKSIFVALSVLAYLLFAVVVEAAPDYYSILGINKRANEKEIKTAYRQLSKQYHPDKNSSPEAHDKFVEVGEAYEVLSNKEKRANYDKYGDPEGPQHHGGPGDFFNNMFGGHHGGQHGGQQRGDNSQLNLNLALSDFFQGKDMDFEVEMVNICTDCTGSGSSDGKKIKCKNCNGGGVVMIRRQLAPGFVQTFQSQCDQCQGKGSIVANPCKVCSGSGAKRGKRKYDVHIPAGFPRDGVQTMEGEGDAYPDIIPGDLHIVFKEDLSRSWGYRRVGNNLYRDEVLTAKEALGGGWERHIPYFDEIETEIKLSRNAQQMVRDGEIEVVQGKGMPFHNADGLDDDKHGDLFIQYKIVIPGGSKEAAGHVMRDEL</sequence>
<dbReference type="PRINTS" id="PR00625">
    <property type="entry name" value="JDOMAIN"/>
</dbReference>
<dbReference type="PROSITE" id="PS50076">
    <property type="entry name" value="DNAJ_2"/>
    <property type="match status" value="1"/>
</dbReference>
<keyword evidence="1 5" id="KW-0479">Metal-binding</keyword>
<proteinExistence type="predicted"/>
<dbReference type="InterPro" id="IPR036410">
    <property type="entry name" value="HSP_DnaJ_Cys-rich_dom_sf"/>
</dbReference>
<evidence type="ECO:0000313" key="11">
    <source>
        <dbReference type="Proteomes" id="UP001497600"/>
    </source>
</evidence>
<keyword evidence="7" id="KW-0732">Signal</keyword>
<dbReference type="Gene3D" id="2.10.230.10">
    <property type="entry name" value="Heat shock protein DnaJ, cysteine-rich domain"/>
    <property type="match status" value="1"/>
</dbReference>
<dbReference type="Pfam" id="PF00226">
    <property type="entry name" value="DnaJ"/>
    <property type="match status" value="1"/>
</dbReference>
<evidence type="ECO:0000259" key="9">
    <source>
        <dbReference type="PROSITE" id="PS51188"/>
    </source>
</evidence>
<dbReference type="InterPro" id="IPR001623">
    <property type="entry name" value="DnaJ_domain"/>
</dbReference>
<dbReference type="PROSITE" id="PS51188">
    <property type="entry name" value="ZF_CR"/>
    <property type="match status" value="1"/>
</dbReference>
<keyword evidence="3 5" id="KW-0863">Zinc-finger</keyword>
<feature type="domain" description="J" evidence="8">
    <location>
        <begin position="25"/>
        <end position="89"/>
    </location>
</feature>
<dbReference type="Proteomes" id="UP001497600">
    <property type="component" value="Chromosome H"/>
</dbReference>
<protein>
    <submittedName>
        <fullName evidence="10">DnaJ-related protein Scj1p</fullName>
    </submittedName>
</protein>
<dbReference type="SUPFAM" id="SSF57938">
    <property type="entry name" value="DnaJ/Hsp40 cysteine-rich domain"/>
    <property type="match status" value="1"/>
</dbReference>
<dbReference type="CDD" id="cd06257">
    <property type="entry name" value="DnaJ"/>
    <property type="match status" value="1"/>
</dbReference>
<feature type="compositionally biased region" description="Gly residues" evidence="6">
    <location>
        <begin position="110"/>
        <end position="120"/>
    </location>
</feature>
<dbReference type="CDD" id="cd10747">
    <property type="entry name" value="DnaJ_C"/>
    <property type="match status" value="1"/>
</dbReference>
<name>A0ABP0EM32_9ASCO</name>
<keyword evidence="11" id="KW-1185">Reference proteome</keyword>
<dbReference type="InterPro" id="IPR018253">
    <property type="entry name" value="DnaJ_domain_CS"/>
</dbReference>
<dbReference type="PROSITE" id="PS00636">
    <property type="entry name" value="DNAJ_1"/>
    <property type="match status" value="1"/>
</dbReference>
<organism evidence="10 11">
    <name type="scientific">[Candida] anglica</name>
    <dbReference type="NCBI Taxonomy" id="148631"/>
    <lineage>
        <taxon>Eukaryota</taxon>
        <taxon>Fungi</taxon>
        <taxon>Dikarya</taxon>
        <taxon>Ascomycota</taxon>
        <taxon>Saccharomycotina</taxon>
        <taxon>Pichiomycetes</taxon>
        <taxon>Debaryomycetaceae</taxon>
        <taxon>Kurtzmaniella</taxon>
    </lineage>
</organism>
<dbReference type="SUPFAM" id="SSF49493">
    <property type="entry name" value="HSP40/DnaJ peptide-binding domain"/>
    <property type="match status" value="2"/>
</dbReference>
<feature type="region of interest" description="Disordered" evidence="6">
    <location>
        <begin position="84"/>
        <end position="125"/>
    </location>
</feature>
<evidence type="ECO:0000259" key="8">
    <source>
        <dbReference type="PROSITE" id="PS50076"/>
    </source>
</evidence>
<dbReference type="SUPFAM" id="SSF46565">
    <property type="entry name" value="Chaperone J-domain"/>
    <property type="match status" value="1"/>
</dbReference>
<evidence type="ECO:0000256" key="5">
    <source>
        <dbReference type="PROSITE-ProRule" id="PRU00546"/>
    </source>
</evidence>
<evidence type="ECO:0000313" key="10">
    <source>
        <dbReference type="EMBL" id="CAK7921497.1"/>
    </source>
</evidence>
<dbReference type="PANTHER" id="PTHR43888">
    <property type="entry name" value="DNAJ-LIKE-2, ISOFORM A-RELATED"/>
    <property type="match status" value="1"/>
</dbReference>
<dbReference type="Pfam" id="PF01556">
    <property type="entry name" value="DnaJ_C"/>
    <property type="match status" value="1"/>
</dbReference>
<evidence type="ECO:0000256" key="7">
    <source>
        <dbReference type="SAM" id="SignalP"/>
    </source>
</evidence>
<keyword evidence="4 5" id="KW-0862">Zinc</keyword>
<dbReference type="Pfam" id="PF00684">
    <property type="entry name" value="DnaJ_CXXCXGXG"/>
    <property type="match status" value="1"/>
</dbReference>
<feature type="chain" id="PRO_5045666501" evidence="7">
    <location>
        <begin position="23"/>
        <end position="369"/>
    </location>
</feature>
<evidence type="ECO:0000256" key="2">
    <source>
        <dbReference type="ARBA" id="ARBA00022737"/>
    </source>
</evidence>
<dbReference type="EMBL" id="OZ004260">
    <property type="protein sequence ID" value="CAK7921497.1"/>
    <property type="molecule type" value="Genomic_DNA"/>
</dbReference>
<evidence type="ECO:0000256" key="3">
    <source>
        <dbReference type="ARBA" id="ARBA00022771"/>
    </source>
</evidence>
<feature type="signal peptide" evidence="7">
    <location>
        <begin position="1"/>
        <end position="22"/>
    </location>
</feature>
<dbReference type="InterPro" id="IPR044713">
    <property type="entry name" value="DNJA1/2-like"/>
</dbReference>
<evidence type="ECO:0000256" key="4">
    <source>
        <dbReference type="ARBA" id="ARBA00022833"/>
    </source>
</evidence>
<evidence type="ECO:0000256" key="1">
    <source>
        <dbReference type="ARBA" id="ARBA00022723"/>
    </source>
</evidence>
<feature type="compositionally biased region" description="Basic and acidic residues" evidence="6">
    <location>
        <begin position="84"/>
        <end position="95"/>
    </location>
</feature>
<feature type="domain" description="CR-type" evidence="9">
    <location>
        <begin position="139"/>
        <end position="221"/>
    </location>
</feature>
<feature type="zinc finger region" description="CR-type" evidence="5">
    <location>
        <begin position="139"/>
        <end position="221"/>
    </location>
</feature>
<reference evidence="10 11" key="1">
    <citation type="submission" date="2024-01" db="EMBL/GenBank/DDBJ databases">
        <authorList>
            <consortium name="Genoscope - CEA"/>
            <person name="William W."/>
        </authorList>
    </citation>
    <scope>NUCLEOTIDE SEQUENCE [LARGE SCALE GENOMIC DNA]</scope>
    <source>
        <strain evidence="10 11">29B2s-10</strain>
    </source>
</reference>
<dbReference type="SMART" id="SM00271">
    <property type="entry name" value="DnaJ"/>
    <property type="match status" value="1"/>
</dbReference>
<dbReference type="InterPro" id="IPR001305">
    <property type="entry name" value="HSP_DnaJ_Cys-rich_dom"/>
</dbReference>
<dbReference type="CDD" id="cd10719">
    <property type="entry name" value="DnaJ_zf"/>
    <property type="match status" value="1"/>
</dbReference>
<dbReference type="InterPro" id="IPR008971">
    <property type="entry name" value="HSP40/DnaJ_pept-bd"/>
</dbReference>
<evidence type="ECO:0000256" key="6">
    <source>
        <dbReference type="SAM" id="MobiDB-lite"/>
    </source>
</evidence>
<dbReference type="InterPro" id="IPR036869">
    <property type="entry name" value="J_dom_sf"/>
</dbReference>
<dbReference type="Gene3D" id="1.10.287.110">
    <property type="entry name" value="DnaJ domain"/>
    <property type="match status" value="1"/>
</dbReference>
<keyword evidence="2" id="KW-0677">Repeat</keyword>
<gene>
    <name evidence="10" type="primary">SCJ1</name>
    <name evidence="10" type="ORF">CAAN4_H14972</name>
</gene>